<sequence length="352" mass="40994">MFLKAFEVMPSSERVSQALVGKFGVFWRYMPGTVGIVVAGIVTMILGSALRGEWTLLLVFALKQLGIKVPSSISVQEEPSFLESVGLKDVHWFILINIASSTVIYFILGGLMQWLYYIRQRAEPEKWKCQPNRFLSREDELHEVILGTSNMMLGAGIFGILSCYVSNGGYTTVYYDPAEFGWTYFIMSIPLLFFYQDAAAYYYHRMLHWPFFYKNFHKWHHRYKAPTAFSATAMHPVEFLVFQFFIVIPAFVVPINAGVFVGILLYLYYYGMKDHSGINRPALWPWQPPTLFHDDHHKYFHVNFGFNSLIFDKFHNTIRKTDRYYSEDVFGGKGRDLSHEEKERLAKEKRGY</sequence>
<reference evidence="7 8" key="1">
    <citation type="journal article" date="2007" name="Science">
        <title>Sea anemone genome reveals ancestral eumetazoan gene repertoire and genomic organization.</title>
        <authorList>
            <person name="Putnam N.H."/>
            <person name="Srivastava M."/>
            <person name="Hellsten U."/>
            <person name="Dirks B."/>
            <person name="Chapman J."/>
            <person name="Salamov A."/>
            <person name="Terry A."/>
            <person name="Shapiro H."/>
            <person name="Lindquist E."/>
            <person name="Kapitonov V.V."/>
            <person name="Jurka J."/>
            <person name="Genikhovich G."/>
            <person name="Grigoriev I.V."/>
            <person name="Lucas S.M."/>
            <person name="Steele R.E."/>
            <person name="Finnerty J.R."/>
            <person name="Technau U."/>
            <person name="Martindale M.Q."/>
            <person name="Rokhsar D.S."/>
        </authorList>
    </citation>
    <scope>NUCLEOTIDE SEQUENCE [LARGE SCALE GENOMIC DNA]</scope>
    <source>
        <strain evidence="8">CH2 X CH6</strain>
    </source>
</reference>
<dbReference type="GO" id="GO:0000254">
    <property type="term" value="F:C-4 methylsterol oxidase activity"/>
    <property type="evidence" value="ECO:0000318"/>
    <property type="project" value="GO_Central"/>
</dbReference>
<proteinExistence type="predicted"/>
<evidence type="ECO:0000256" key="5">
    <source>
        <dbReference type="SAM" id="Phobius"/>
    </source>
</evidence>
<dbReference type="PANTHER" id="PTHR11863">
    <property type="entry name" value="STEROL DESATURASE"/>
    <property type="match status" value="1"/>
</dbReference>
<evidence type="ECO:0000256" key="3">
    <source>
        <dbReference type="ARBA" id="ARBA00022989"/>
    </source>
</evidence>
<keyword evidence="3 5" id="KW-1133">Transmembrane helix</keyword>
<dbReference type="Pfam" id="PF04116">
    <property type="entry name" value="FA_hydroxylase"/>
    <property type="match status" value="1"/>
</dbReference>
<keyword evidence="2 5" id="KW-0812">Transmembrane</keyword>
<evidence type="ECO:0000256" key="2">
    <source>
        <dbReference type="ARBA" id="ARBA00022692"/>
    </source>
</evidence>
<dbReference type="InterPro" id="IPR050307">
    <property type="entry name" value="Sterol_Desaturase_Related"/>
</dbReference>
<feature type="transmembrane region" description="Helical" evidence="5">
    <location>
        <begin position="26"/>
        <end position="47"/>
    </location>
</feature>
<evidence type="ECO:0000256" key="4">
    <source>
        <dbReference type="ARBA" id="ARBA00023136"/>
    </source>
</evidence>
<evidence type="ECO:0000313" key="7">
    <source>
        <dbReference type="EMBL" id="EDO44003.1"/>
    </source>
</evidence>
<dbReference type="KEGG" id="nve:5515899"/>
<dbReference type="PhylomeDB" id="A7RXC0"/>
<dbReference type="OrthoDB" id="408954at2759"/>
<feature type="transmembrane region" description="Helical" evidence="5">
    <location>
        <begin position="251"/>
        <end position="270"/>
    </location>
</feature>
<dbReference type="InParanoid" id="A7RXC0"/>
<dbReference type="Proteomes" id="UP000001593">
    <property type="component" value="Unassembled WGS sequence"/>
</dbReference>
<dbReference type="HOGENOM" id="CLU_047036_6_0_1"/>
<accession>A7RXC0</accession>
<dbReference type="AlphaFoldDB" id="A7RXC0"/>
<dbReference type="GO" id="GO:0016126">
    <property type="term" value="P:sterol biosynthetic process"/>
    <property type="evidence" value="ECO:0000318"/>
    <property type="project" value="GO_Central"/>
</dbReference>
<dbReference type="EMBL" id="DS469549">
    <property type="protein sequence ID" value="EDO44003.1"/>
    <property type="molecule type" value="Genomic_DNA"/>
</dbReference>
<comment type="subcellular location">
    <subcellularLocation>
        <location evidence="1">Membrane</location>
    </subcellularLocation>
</comment>
<dbReference type="InterPro" id="IPR006694">
    <property type="entry name" value="Fatty_acid_hydroxylase"/>
</dbReference>
<feature type="transmembrane region" description="Helical" evidence="5">
    <location>
        <begin position="182"/>
        <end position="204"/>
    </location>
</feature>
<dbReference type="GO" id="GO:0005506">
    <property type="term" value="F:iron ion binding"/>
    <property type="evidence" value="ECO:0007669"/>
    <property type="project" value="InterPro"/>
</dbReference>
<evidence type="ECO:0000259" key="6">
    <source>
        <dbReference type="Pfam" id="PF04116"/>
    </source>
</evidence>
<keyword evidence="4 5" id="KW-0472">Membrane</keyword>
<feature type="transmembrane region" description="Helical" evidence="5">
    <location>
        <begin position="93"/>
        <end position="118"/>
    </location>
</feature>
<evidence type="ECO:0000313" key="8">
    <source>
        <dbReference type="Proteomes" id="UP000001593"/>
    </source>
</evidence>
<dbReference type="OMA" id="HHEFFHC"/>
<gene>
    <name evidence="7" type="ORF">NEMVEDRAFT_v1g203546</name>
</gene>
<protein>
    <recommendedName>
        <fullName evidence="6">Fatty acid hydroxylase domain-containing protein</fullName>
    </recommendedName>
</protein>
<feature type="domain" description="Fatty acid hydroxylase" evidence="6">
    <location>
        <begin position="191"/>
        <end position="317"/>
    </location>
</feature>
<organism evidence="7 8">
    <name type="scientific">Nematostella vectensis</name>
    <name type="common">Starlet sea anemone</name>
    <dbReference type="NCBI Taxonomy" id="45351"/>
    <lineage>
        <taxon>Eukaryota</taxon>
        <taxon>Metazoa</taxon>
        <taxon>Cnidaria</taxon>
        <taxon>Anthozoa</taxon>
        <taxon>Hexacorallia</taxon>
        <taxon>Actiniaria</taxon>
        <taxon>Edwardsiidae</taxon>
        <taxon>Nematostella</taxon>
    </lineage>
</organism>
<evidence type="ECO:0000256" key="1">
    <source>
        <dbReference type="ARBA" id="ARBA00004370"/>
    </source>
</evidence>
<dbReference type="GO" id="GO:0005789">
    <property type="term" value="C:endoplasmic reticulum membrane"/>
    <property type="evidence" value="ECO:0000318"/>
    <property type="project" value="GO_Central"/>
</dbReference>
<name>A7RXC0_NEMVE</name>
<dbReference type="eggNOG" id="KOG0873">
    <property type="taxonomic scope" value="Eukaryota"/>
</dbReference>
<keyword evidence="8" id="KW-1185">Reference proteome</keyword>
<dbReference type="STRING" id="45351.A7RXC0"/>